<accession>A0A6G3UD86</accession>
<feature type="non-terminal residue" evidence="1">
    <location>
        <position position="128"/>
    </location>
</feature>
<protein>
    <submittedName>
        <fullName evidence="1">Uncharacterized protein</fullName>
    </submittedName>
</protein>
<organism evidence="1">
    <name type="scientific">Streptomyces sp. SID7958</name>
    <dbReference type="NCBI Taxonomy" id="2706093"/>
    <lineage>
        <taxon>Bacteria</taxon>
        <taxon>Bacillati</taxon>
        <taxon>Actinomycetota</taxon>
        <taxon>Actinomycetes</taxon>
        <taxon>Kitasatosporales</taxon>
        <taxon>Streptomycetaceae</taxon>
        <taxon>Streptomyces</taxon>
    </lineage>
</organism>
<gene>
    <name evidence="1" type="ORF">G3I38_33415</name>
</gene>
<sequence>TVVGAGLWQLLRPHMSLLAAVSEGRAMELDAMPVTAEGDLIWDDARARTGEPADALVTARVALPAAAPPTAPLDRHPARIAVPVLLEGYDTEQDDSGLAFRIAGHRLAVDADRAPDAGPLTPEAVAGS</sequence>
<evidence type="ECO:0000313" key="1">
    <source>
        <dbReference type="EMBL" id="NEC84000.1"/>
    </source>
</evidence>
<comment type="caution">
    <text evidence="1">The sequence shown here is derived from an EMBL/GenBank/DDBJ whole genome shotgun (WGS) entry which is preliminary data.</text>
</comment>
<name>A0A6G3UD86_9ACTN</name>
<feature type="non-terminal residue" evidence="1">
    <location>
        <position position="1"/>
    </location>
</feature>
<dbReference type="AlphaFoldDB" id="A0A6G3UD86"/>
<reference evidence="1" key="1">
    <citation type="submission" date="2020-01" db="EMBL/GenBank/DDBJ databases">
        <title>Insect and environment-associated Actinomycetes.</title>
        <authorList>
            <person name="Currrie C."/>
            <person name="Chevrette M."/>
            <person name="Carlson C."/>
            <person name="Stubbendieck R."/>
            <person name="Wendt-Pienkowski E."/>
        </authorList>
    </citation>
    <scope>NUCLEOTIDE SEQUENCE</scope>
    <source>
        <strain evidence="1">SID7958</strain>
    </source>
</reference>
<dbReference type="EMBL" id="JAAGMU010001698">
    <property type="protein sequence ID" value="NEC84000.1"/>
    <property type="molecule type" value="Genomic_DNA"/>
</dbReference>
<proteinExistence type="predicted"/>